<gene>
    <name evidence="1" type="ORF">BTO20_11725</name>
</gene>
<dbReference type="KEGG" id="mdx:BTO20_11725"/>
<organism evidence="1 2">
    <name type="scientific">Mycobacterium dioxanotrophicus</name>
    <dbReference type="NCBI Taxonomy" id="482462"/>
    <lineage>
        <taxon>Bacteria</taxon>
        <taxon>Bacillati</taxon>
        <taxon>Actinomycetota</taxon>
        <taxon>Actinomycetes</taxon>
        <taxon>Mycobacteriales</taxon>
        <taxon>Mycobacteriaceae</taxon>
        <taxon>Mycobacterium</taxon>
    </lineage>
</organism>
<dbReference type="Proteomes" id="UP000195331">
    <property type="component" value="Chromosome"/>
</dbReference>
<sequence>MGLGTQVGGAGDSGARSISSQRSLVLLLWFTDSVTVLGHTVAGCTAAAGDKCRPHGYVTFLVVRADDSQVFYAIDVRTAASSTRVQ</sequence>
<accession>A0A1Y0C1U9</accession>
<protein>
    <submittedName>
        <fullName evidence="1">Uncharacterized protein</fullName>
    </submittedName>
</protein>
<proteinExistence type="predicted"/>
<dbReference type="EMBL" id="CP020809">
    <property type="protein sequence ID" value="ART69160.1"/>
    <property type="molecule type" value="Genomic_DNA"/>
</dbReference>
<dbReference type="RefSeq" id="WP_087076030.1">
    <property type="nucleotide sequence ID" value="NZ_CP020809.1"/>
</dbReference>
<dbReference type="AlphaFoldDB" id="A0A1Y0C1U9"/>
<name>A0A1Y0C1U9_9MYCO</name>
<keyword evidence="2" id="KW-1185">Reference proteome</keyword>
<evidence type="ECO:0000313" key="2">
    <source>
        <dbReference type="Proteomes" id="UP000195331"/>
    </source>
</evidence>
<evidence type="ECO:0000313" key="1">
    <source>
        <dbReference type="EMBL" id="ART69160.1"/>
    </source>
</evidence>
<reference evidence="1 2" key="1">
    <citation type="submission" date="2017-04" db="EMBL/GenBank/DDBJ databases">
        <title>Whole Genome Sequence of 1,4-Dioxane Degrading Bacterium Mycobacterium dioxanotrophicus PH-06.</title>
        <authorList>
            <person name="He Y."/>
        </authorList>
    </citation>
    <scope>NUCLEOTIDE SEQUENCE [LARGE SCALE GENOMIC DNA]</scope>
    <source>
        <strain evidence="1 2">PH-06</strain>
    </source>
</reference>